<dbReference type="GO" id="GO:0009279">
    <property type="term" value="C:cell outer membrane"/>
    <property type="evidence" value="ECO:0007669"/>
    <property type="project" value="UniProtKB-SubCell"/>
</dbReference>
<evidence type="ECO:0000259" key="7">
    <source>
        <dbReference type="Pfam" id="PF14322"/>
    </source>
</evidence>
<comment type="caution">
    <text evidence="8">The sequence shown here is derived from an EMBL/GenBank/DDBJ whole genome shotgun (WGS) entry which is preliminary data.</text>
</comment>
<evidence type="ECO:0000256" key="2">
    <source>
        <dbReference type="ARBA" id="ARBA00006275"/>
    </source>
</evidence>
<evidence type="ECO:0000256" key="4">
    <source>
        <dbReference type="ARBA" id="ARBA00023136"/>
    </source>
</evidence>
<dbReference type="Pfam" id="PF14322">
    <property type="entry name" value="SusD-like_3"/>
    <property type="match status" value="1"/>
</dbReference>
<comment type="subcellular location">
    <subcellularLocation>
        <location evidence="1">Cell outer membrane</location>
    </subcellularLocation>
</comment>
<keyword evidence="4" id="KW-0472">Membrane</keyword>
<evidence type="ECO:0000313" key="9">
    <source>
        <dbReference type="Proteomes" id="UP000406735"/>
    </source>
</evidence>
<protein>
    <submittedName>
        <fullName evidence="8">RagB/SusD family nutrient uptake outer membrane protein</fullName>
    </submittedName>
</protein>
<evidence type="ECO:0000256" key="1">
    <source>
        <dbReference type="ARBA" id="ARBA00004442"/>
    </source>
</evidence>
<evidence type="ECO:0000256" key="5">
    <source>
        <dbReference type="ARBA" id="ARBA00023237"/>
    </source>
</evidence>
<dbReference type="InterPro" id="IPR033985">
    <property type="entry name" value="SusD-like_N"/>
</dbReference>
<feature type="domain" description="RagB/SusD" evidence="6">
    <location>
        <begin position="286"/>
        <end position="570"/>
    </location>
</feature>
<gene>
    <name evidence="8" type="ORF">F7D97_12300</name>
</gene>
<dbReference type="Proteomes" id="UP000406735">
    <property type="component" value="Unassembled WGS sequence"/>
</dbReference>
<keyword evidence="3" id="KW-0732">Signal</keyword>
<dbReference type="SUPFAM" id="SSF48452">
    <property type="entry name" value="TPR-like"/>
    <property type="match status" value="1"/>
</dbReference>
<dbReference type="AlphaFoldDB" id="A0A6A7VYK3"/>
<comment type="similarity">
    <text evidence="2">Belongs to the SusD family.</text>
</comment>
<organism evidence="8 9">
    <name type="scientific">Segatella copri</name>
    <dbReference type="NCBI Taxonomy" id="165179"/>
    <lineage>
        <taxon>Bacteria</taxon>
        <taxon>Pseudomonadati</taxon>
        <taxon>Bacteroidota</taxon>
        <taxon>Bacteroidia</taxon>
        <taxon>Bacteroidales</taxon>
        <taxon>Prevotellaceae</taxon>
        <taxon>Segatella</taxon>
    </lineage>
</organism>
<dbReference type="Gene3D" id="1.25.40.390">
    <property type="match status" value="1"/>
</dbReference>
<dbReference type="EMBL" id="VZCY01000100">
    <property type="protein sequence ID" value="MQN10682.1"/>
    <property type="molecule type" value="Genomic_DNA"/>
</dbReference>
<dbReference type="RefSeq" id="WP_153079660.1">
    <property type="nucleotide sequence ID" value="NZ_VZAU01000091.1"/>
</dbReference>
<evidence type="ECO:0000259" key="6">
    <source>
        <dbReference type="Pfam" id="PF07980"/>
    </source>
</evidence>
<reference evidence="8 9" key="1">
    <citation type="submission" date="2019-09" db="EMBL/GenBank/DDBJ databases">
        <title>Distinct polysaccharide growth profiles of human intestinal Prevotella copri isolates.</title>
        <authorList>
            <person name="Fehlner-Peach H."/>
            <person name="Magnabosco C."/>
            <person name="Raghavan V."/>
            <person name="Scher J.U."/>
            <person name="Tett A."/>
            <person name="Cox L.M."/>
            <person name="Gottsegen C."/>
            <person name="Watters A."/>
            <person name="Wiltshire- Gordon J.D."/>
            <person name="Segata N."/>
            <person name="Bonneau R."/>
            <person name="Littman D.R."/>
        </authorList>
    </citation>
    <scope>NUCLEOTIDE SEQUENCE [LARGE SCALE GENOMIC DNA]</scope>
    <source>
        <strain evidence="9">iK21513</strain>
    </source>
</reference>
<feature type="domain" description="SusD-like N-terminal" evidence="7">
    <location>
        <begin position="101"/>
        <end position="199"/>
    </location>
</feature>
<dbReference type="InterPro" id="IPR011990">
    <property type="entry name" value="TPR-like_helical_dom_sf"/>
</dbReference>
<dbReference type="InterPro" id="IPR012944">
    <property type="entry name" value="SusD_RagB_dom"/>
</dbReference>
<dbReference type="Pfam" id="PF07980">
    <property type="entry name" value="SusD_RagB"/>
    <property type="match status" value="1"/>
</dbReference>
<evidence type="ECO:0000256" key="3">
    <source>
        <dbReference type="ARBA" id="ARBA00022729"/>
    </source>
</evidence>
<evidence type="ECO:0000313" key="8">
    <source>
        <dbReference type="EMBL" id="MQN10682.1"/>
    </source>
</evidence>
<dbReference type="PROSITE" id="PS51257">
    <property type="entry name" value="PROKAR_LIPOPROTEIN"/>
    <property type="match status" value="1"/>
</dbReference>
<name>A0A6A7VYK3_9BACT</name>
<keyword evidence="5" id="KW-0998">Cell outer membrane</keyword>
<accession>A0A6A7VYK3</accession>
<sequence>MKKLINILGAALLITSLTSCDSLLDMSPEDTMNPETYFSSTRELKLWTDGFYSQLEGADNVIGINADDNIDTELGATLLGQRSAADENGWNWTQLRSINYYLQHSDRCKDEVGRKENDGVAYFMRAYFYYVKVRRYGDVPWYDQVLNSDQDELLAKARDDREVIMDHVMEDLDKAINMLPSTKSVYYVTKWTALALKTRAALYEGTYRKYRNMPNAEKYLNQVVDAGENFIKNSGYKLYTTGDTPYRSLFNSLDACSDEVILARRYSSDANVMHGVPFAIKNSRQGFTKRFMNHYLMADGSRYTDKQGWETDDFVVETSNRDPRMAQTVLCPGYIQKGATKVTANNLNALTGYQPIKYIAESKYDGANKAFTDWSLFRTAEVYLNYAEAKAELGTLTQNDLDVSINKIRDRARMPHLNMSAANANPDPLMLKYYPNVTRSTNTGVILEIRRERTVEMPLEGFRLWDIFRWKEGQQLTKPFYGCYFPSEGQYDMDNDGKKDLLLYTTDKGTFKGTAKKIGKDLELSNGTSGYIYPFSQITITWDENRDYLWPIPASERVLTGGKLTQNPGWTDSTNFN</sequence>
<proteinExistence type="inferred from homology"/>